<keyword evidence="1" id="KW-1133">Transmembrane helix</keyword>
<dbReference type="EMBL" id="GG662338">
    <property type="protein sequence ID" value="EAS05654.1"/>
    <property type="molecule type" value="Genomic_DNA"/>
</dbReference>
<accession>Q24CV4</accession>
<evidence type="ECO:0000313" key="3">
    <source>
        <dbReference type="Proteomes" id="UP000009168"/>
    </source>
</evidence>
<gene>
    <name evidence="2" type="ORF">TTHERM_00713480</name>
</gene>
<sequence length="73" mass="8670">MDTFLKINLQIRGEKNIILYFTCYLILLVLDFSDFLDFQVVKEDQVILEKQCVTNAINSVLDIEINFNIYYEI</sequence>
<protein>
    <submittedName>
        <fullName evidence="2">Transmembrane protein, putative</fullName>
    </submittedName>
</protein>
<feature type="transmembrane region" description="Helical" evidence="1">
    <location>
        <begin position="17"/>
        <end position="36"/>
    </location>
</feature>
<name>Q24CV4_TETTS</name>
<evidence type="ECO:0000313" key="2">
    <source>
        <dbReference type="EMBL" id="EAS05654.1"/>
    </source>
</evidence>
<keyword evidence="1 2" id="KW-0812">Transmembrane</keyword>
<dbReference type="RefSeq" id="XP_001025899.1">
    <property type="nucleotide sequence ID" value="XM_001025899.1"/>
</dbReference>
<keyword evidence="3" id="KW-1185">Reference proteome</keyword>
<dbReference type="GeneID" id="7837478"/>
<dbReference type="AlphaFoldDB" id="Q24CV4"/>
<proteinExistence type="predicted"/>
<keyword evidence="1" id="KW-0472">Membrane</keyword>
<dbReference type="KEGG" id="tet:TTHERM_00713480"/>
<organism evidence="2 3">
    <name type="scientific">Tetrahymena thermophila (strain SB210)</name>
    <dbReference type="NCBI Taxonomy" id="312017"/>
    <lineage>
        <taxon>Eukaryota</taxon>
        <taxon>Sar</taxon>
        <taxon>Alveolata</taxon>
        <taxon>Ciliophora</taxon>
        <taxon>Intramacronucleata</taxon>
        <taxon>Oligohymenophorea</taxon>
        <taxon>Hymenostomatida</taxon>
        <taxon>Tetrahymenina</taxon>
        <taxon>Tetrahymenidae</taxon>
        <taxon>Tetrahymena</taxon>
    </lineage>
</organism>
<evidence type="ECO:0000256" key="1">
    <source>
        <dbReference type="SAM" id="Phobius"/>
    </source>
</evidence>
<dbReference type="HOGENOM" id="CLU_2710313_0_0_1"/>
<dbReference type="Proteomes" id="UP000009168">
    <property type="component" value="Unassembled WGS sequence"/>
</dbReference>
<dbReference type="InParanoid" id="Q24CV4"/>
<reference evidence="3" key="1">
    <citation type="journal article" date="2006" name="PLoS Biol.">
        <title>Macronuclear genome sequence of the ciliate Tetrahymena thermophila, a model eukaryote.</title>
        <authorList>
            <person name="Eisen J.A."/>
            <person name="Coyne R.S."/>
            <person name="Wu M."/>
            <person name="Wu D."/>
            <person name="Thiagarajan M."/>
            <person name="Wortman J.R."/>
            <person name="Badger J.H."/>
            <person name="Ren Q."/>
            <person name="Amedeo P."/>
            <person name="Jones K.M."/>
            <person name="Tallon L.J."/>
            <person name="Delcher A.L."/>
            <person name="Salzberg S.L."/>
            <person name="Silva J.C."/>
            <person name="Haas B.J."/>
            <person name="Majoros W.H."/>
            <person name="Farzad M."/>
            <person name="Carlton J.M."/>
            <person name="Smith R.K. Jr."/>
            <person name="Garg J."/>
            <person name="Pearlman R.E."/>
            <person name="Karrer K.M."/>
            <person name="Sun L."/>
            <person name="Manning G."/>
            <person name="Elde N.C."/>
            <person name="Turkewitz A.P."/>
            <person name="Asai D.J."/>
            <person name="Wilkes D.E."/>
            <person name="Wang Y."/>
            <person name="Cai H."/>
            <person name="Collins K."/>
            <person name="Stewart B.A."/>
            <person name="Lee S.R."/>
            <person name="Wilamowska K."/>
            <person name="Weinberg Z."/>
            <person name="Ruzzo W.L."/>
            <person name="Wloga D."/>
            <person name="Gaertig J."/>
            <person name="Frankel J."/>
            <person name="Tsao C.-C."/>
            <person name="Gorovsky M.A."/>
            <person name="Keeling P.J."/>
            <person name="Waller R.F."/>
            <person name="Patron N.J."/>
            <person name="Cherry J.M."/>
            <person name="Stover N.A."/>
            <person name="Krieger C.J."/>
            <person name="del Toro C."/>
            <person name="Ryder H.F."/>
            <person name="Williamson S.C."/>
            <person name="Barbeau R.A."/>
            <person name="Hamilton E.P."/>
            <person name="Orias E."/>
        </authorList>
    </citation>
    <scope>NUCLEOTIDE SEQUENCE [LARGE SCALE GENOMIC DNA]</scope>
    <source>
        <strain evidence="3">SB210</strain>
    </source>
</reference>